<dbReference type="PANTHER" id="PTHR12242:SF45">
    <property type="entry name" value="MARVEL DOMAIN-CONTAINING PROTEIN"/>
    <property type="match status" value="1"/>
</dbReference>
<feature type="transmembrane region" description="Helical" evidence="1">
    <location>
        <begin position="210"/>
        <end position="232"/>
    </location>
</feature>
<dbReference type="InterPro" id="IPR049352">
    <property type="entry name" value="Rost"/>
</dbReference>
<evidence type="ECO:0000313" key="3">
    <source>
        <dbReference type="Proteomes" id="UP001195483"/>
    </source>
</evidence>
<dbReference type="Pfam" id="PF21534">
    <property type="entry name" value="Rost"/>
    <property type="match status" value="1"/>
</dbReference>
<feature type="transmembrane region" description="Helical" evidence="1">
    <location>
        <begin position="149"/>
        <end position="167"/>
    </location>
</feature>
<dbReference type="AlphaFoldDB" id="A0AAE0TJV5"/>
<feature type="transmembrane region" description="Helical" evidence="1">
    <location>
        <begin position="76"/>
        <end position="95"/>
    </location>
</feature>
<reference evidence="2" key="3">
    <citation type="submission" date="2023-05" db="EMBL/GenBank/DDBJ databases">
        <authorList>
            <person name="Smith C.H."/>
        </authorList>
    </citation>
    <scope>NUCLEOTIDE SEQUENCE</scope>
    <source>
        <strain evidence="2">CHS0354</strain>
        <tissue evidence="2">Mantle</tissue>
    </source>
</reference>
<keyword evidence="1" id="KW-1133">Transmembrane helix</keyword>
<dbReference type="Proteomes" id="UP001195483">
    <property type="component" value="Unassembled WGS sequence"/>
</dbReference>
<dbReference type="GO" id="GO:0016020">
    <property type="term" value="C:membrane"/>
    <property type="evidence" value="ECO:0007669"/>
    <property type="project" value="TreeGrafter"/>
</dbReference>
<accession>A0AAE0TJV5</accession>
<keyword evidence="3" id="KW-1185">Reference proteome</keyword>
<dbReference type="EMBL" id="JAEAOA010000980">
    <property type="protein sequence ID" value="KAK3611313.1"/>
    <property type="molecule type" value="Genomic_DNA"/>
</dbReference>
<reference evidence="2" key="1">
    <citation type="journal article" date="2021" name="Genome Biol. Evol.">
        <title>A High-Quality Reference Genome for a Parasitic Bivalve with Doubly Uniparental Inheritance (Bivalvia: Unionida).</title>
        <authorList>
            <person name="Smith C.H."/>
        </authorList>
    </citation>
    <scope>NUCLEOTIDE SEQUENCE</scope>
    <source>
        <strain evidence="2">CHS0354</strain>
    </source>
</reference>
<proteinExistence type="predicted"/>
<reference evidence="2" key="2">
    <citation type="journal article" date="2021" name="Genome Biol. Evol.">
        <title>Developing a high-quality reference genome for a parasitic bivalve with doubly uniparental inheritance (Bivalvia: Unionida).</title>
        <authorList>
            <person name="Smith C.H."/>
        </authorList>
    </citation>
    <scope>NUCLEOTIDE SEQUENCE</scope>
    <source>
        <strain evidence="2">CHS0354</strain>
        <tissue evidence="2">Mantle</tissue>
    </source>
</reference>
<feature type="transmembrane region" description="Helical" evidence="1">
    <location>
        <begin position="116"/>
        <end position="137"/>
    </location>
</feature>
<name>A0AAE0TJV5_9BIVA</name>
<keyword evidence="1" id="KW-0812">Transmembrane</keyword>
<evidence type="ECO:0000313" key="2">
    <source>
        <dbReference type="EMBL" id="KAK3611313.1"/>
    </source>
</evidence>
<dbReference type="PANTHER" id="PTHR12242">
    <property type="entry name" value="OS02G0130600 PROTEIN-RELATED"/>
    <property type="match status" value="1"/>
</dbReference>
<feature type="transmembrane region" description="Helical" evidence="1">
    <location>
        <begin position="179"/>
        <end position="198"/>
    </location>
</feature>
<keyword evidence="1" id="KW-0472">Membrane</keyword>
<organism evidence="2 3">
    <name type="scientific">Potamilus streckersoni</name>
    <dbReference type="NCBI Taxonomy" id="2493646"/>
    <lineage>
        <taxon>Eukaryota</taxon>
        <taxon>Metazoa</taxon>
        <taxon>Spiralia</taxon>
        <taxon>Lophotrochozoa</taxon>
        <taxon>Mollusca</taxon>
        <taxon>Bivalvia</taxon>
        <taxon>Autobranchia</taxon>
        <taxon>Heteroconchia</taxon>
        <taxon>Palaeoheterodonta</taxon>
        <taxon>Unionida</taxon>
        <taxon>Unionoidea</taxon>
        <taxon>Unionidae</taxon>
        <taxon>Ambleminae</taxon>
        <taxon>Lampsilini</taxon>
        <taxon>Potamilus</taxon>
    </lineage>
</organism>
<gene>
    <name evidence="2" type="ORF">CHS0354_015730</name>
</gene>
<protein>
    <submittedName>
        <fullName evidence="2">Uncharacterized protein</fullName>
    </submittedName>
</protein>
<sequence>MSWIKDVREEFCLKNFGLTHDRPSLFSKLQCGTSLAQTIWLLLWTLYFLVLTVVDFTVYNANMGARWLVYLSNWDYILIPVTSGWDLSCTVYIACKRKDIIKDECKDMTWYTRIEWVLYNVINTAAIFVTILFWTLLPPNNQYSSINKHVINMVFVVTNMCIMAKPIRLLHFYQPMSFCFIYVIFSIIFQKSGGGAIYEPLNWDIPEKTSWFVVVLLLIGVPFIHSICFLIFKLRQLISRKWCNPKSTQVTNSAHEPREMADKTNEQAIVTTSRDITIQ</sequence>
<feature type="transmembrane region" description="Helical" evidence="1">
    <location>
        <begin position="38"/>
        <end position="56"/>
    </location>
</feature>
<comment type="caution">
    <text evidence="2">The sequence shown here is derived from an EMBL/GenBank/DDBJ whole genome shotgun (WGS) entry which is preliminary data.</text>
</comment>
<evidence type="ECO:0000256" key="1">
    <source>
        <dbReference type="SAM" id="Phobius"/>
    </source>
</evidence>